<dbReference type="Proteomes" id="UP000242915">
    <property type="component" value="Unassembled WGS sequence"/>
</dbReference>
<sequence length="216" mass="24522">MSATTAVLIEDYWAGLEQQNHLDWDLHAITNRREAIAFLQRFENRLCVYSPYIEKLYSNYSFVVPQSNHGSITILPDEQAWHDTFQDIPCAAVEATGVYIIPGETMGHSGLYLKIPSGNRLVGSKELPFHDGLRLLIRRYKTLGEIFLPVLVKGDLREYEARMPSLHLHRIKLNCLAHCSQLSIDALTRAITAHVLALFQQYGQRSTDVVMSNSSH</sequence>
<evidence type="ECO:0000313" key="1">
    <source>
        <dbReference type="EMBL" id="SNR78788.1"/>
    </source>
</evidence>
<keyword evidence="2" id="KW-1185">Reference proteome</keyword>
<accession>A0A238Z714</accession>
<proteinExistence type="predicted"/>
<reference evidence="2" key="1">
    <citation type="submission" date="2017-06" db="EMBL/GenBank/DDBJ databases">
        <authorList>
            <person name="Varghese N."/>
            <person name="Submissions S."/>
        </authorList>
    </citation>
    <scope>NUCLEOTIDE SEQUENCE [LARGE SCALE GENOMIC DNA]</scope>
    <source>
        <strain evidence="2">CIP 108523</strain>
    </source>
</reference>
<dbReference type="AlphaFoldDB" id="A0A238Z714"/>
<dbReference type="RefSeq" id="WP_089358492.1">
    <property type="nucleotide sequence ID" value="NZ_FZOG01000001.1"/>
</dbReference>
<organism evidence="1 2">
    <name type="scientific">Pseudomonas segetis</name>
    <dbReference type="NCBI Taxonomy" id="298908"/>
    <lineage>
        <taxon>Bacteria</taxon>
        <taxon>Pseudomonadati</taxon>
        <taxon>Pseudomonadota</taxon>
        <taxon>Gammaproteobacteria</taxon>
        <taxon>Pseudomonadales</taxon>
        <taxon>Pseudomonadaceae</taxon>
        <taxon>Pseudomonas</taxon>
    </lineage>
</organism>
<dbReference type="EMBL" id="FZOG01000001">
    <property type="protein sequence ID" value="SNR78788.1"/>
    <property type="molecule type" value="Genomic_DNA"/>
</dbReference>
<gene>
    <name evidence="1" type="ORF">SAMN05216255_0176</name>
</gene>
<evidence type="ECO:0000313" key="2">
    <source>
        <dbReference type="Proteomes" id="UP000242915"/>
    </source>
</evidence>
<protein>
    <submittedName>
        <fullName evidence="1">Uncharacterized protein</fullName>
    </submittedName>
</protein>
<name>A0A238Z714_9PSED</name>